<reference evidence="1 2" key="1">
    <citation type="submission" date="2021-06" db="EMBL/GenBank/DDBJ databases">
        <title>Caerostris extrusa draft genome.</title>
        <authorList>
            <person name="Kono N."/>
            <person name="Arakawa K."/>
        </authorList>
    </citation>
    <scope>NUCLEOTIDE SEQUENCE [LARGE SCALE GENOMIC DNA]</scope>
</reference>
<protein>
    <submittedName>
        <fullName evidence="1">Uncharacterized protein</fullName>
    </submittedName>
</protein>
<dbReference type="AlphaFoldDB" id="A0AAV4TFD6"/>
<evidence type="ECO:0000313" key="2">
    <source>
        <dbReference type="Proteomes" id="UP001054945"/>
    </source>
</evidence>
<accession>A0AAV4TFD6</accession>
<keyword evidence="2" id="KW-1185">Reference proteome</keyword>
<dbReference type="Proteomes" id="UP001054945">
    <property type="component" value="Unassembled WGS sequence"/>
</dbReference>
<proteinExistence type="predicted"/>
<evidence type="ECO:0000313" key="1">
    <source>
        <dbReference type="EMBL" id="GIY43490.1"/>
    </source>
</evidence>
<gene>
    <name evidence="1" type="ORF">CEXT_401911</name>
</gene>
<name>A0AAV4TFD6_CAEEX</name>
<dbReference type="EMBL" id="BPLR01010983">
    <property type="protein sequence ID" value="GIY43490.1"/>
    <property type="molecule type" value="Genomic_DNA"/>
</dbReference>
<sequence length="101" mass="11577">MIIFPAEIKSDKLFIEAHKSEQIGDSLLAALNRKTTEFSNVWIEKRVEELEPSCLLADKRKCRELEVFWAKIVVISSVMITWVKVKCEGRSDKASNPLVQL</sequence>
<organism evidence="1 2">
    <name type="scientific">Caerostris extrusa</name>
    <name type="common">Bark spider</name>
    <name type="synonym">Caerostris bankana</name>
    <dbReference type="NCBI Taxonomy" id="172846"/>
    <lineage>
        <taxon>Eukaryota</taxon>
        <taxon>Metazoa</taxon>
        <taxon>Ecdysozoa</taxon>
        <taxon>Arthropoda</taxon>
        <taxon>Chelicerata</taxon>
        <taxon>Arachnida</taxon>
        <taxon>Araneae</taxon>
        <taxon>Araneomorphae</taxon>
        <taxon>Entelegynae</taxon>
        <taxon>Araneoidea</taxon>
        <taxon>Araneidae</taxon>
        <taxon>Caerostris</taxon>
    </lineage>
</organism>
<comment type="caution">
    <text evidence="1">The sequence shown here is derived from an EMBL/GenBank/DDBJ whole genome shotgun (WGS) entry which is preliminary data.</text>
</comment>